<dbReference type="AlphaFoldDB" id="A0A3N4N101"/>
<name>A0A3N4N101_9NEIS</name>
<keyword evidence="3" id="KW-1185">Reference proteome</keyword>
<evidence type="ECO:0000313" key="2">
    <source>
        <dbReference type="EMBL" id="RPD87386.1"/>
    </source>
</evidence>
<dbReference type="InterPro" id="IPR025605">
    <property type="entry name" value="OST-HTH/LOTUS_dom"/>
</dbReference>
<reference evidence="2 3" key="1">
    <citation type="submission" date="2018-11" db="EMBL/GenBank/DDBJ databases">
        <title>Neisseria weixii sp. nov. isolated from the rectal contents of plateau pika (Ochotona cruzoniae).</title>
        <authorList>
            <person name="Zhang G."/>
        </authorList>
    </citation>
    <scope>NUCLEOTIDE SEQUENCE [LARGE SCALE GENOMIC DNA]</scope>
    <source>
        <strain evidence="2 3">10009</strain>
    </source>
</reference>
<proteinExistence type="predicted"/>
<accession>A0A3N4N101</accession>
<organism evidence="2 3">
    <name type="scientific">Neisseria weixii</name>
    <dbReference type="NCBI Taxonomy" id="1853276"/>
    <lineage>
        <taxon>Bacteria</taxon>
        <taxon>Pseudomonadati</taxon>
        <taxon>Pseudomonadota</taxon>
        <taxon>Betaproteobacteria</taxon>
        <taxon>Neisseriales</taxon>
        <taxon>Neisseriaceae</taxon>
        <taxon>Neisseria</taxon>
    </lineage>
</organism>
<dbReference type="EMBL" id="RPFL01000013">
    <property type="protein sequence ID" value="RPD87386.1"/>
    <property type="molecule type" value="Genomic_DNA"/>
</dbReference>
<feature type="domain" description="HTH OST-type" evidence="1">
    <location>
        <begin position="10"/>
        <end position="72"/>
    </location>
</feature>
<sequence length="72" mass="8083">MPIQILLSRYLQKLPNTALSVLNEFMGTGAVAAVGNYIRKISPDFDQRSDGFPKLTDLIHSLPLLELKQKKQ</sequence>
<dbReference type="InterPro" id="IPR041966">
    <property type="entry name" value="LOTUS-like"/>
</dbReference>
<protein>
    <recommendedName>
        <fullName evidence="1">HTH OST-type domain-containing protein</fullName>
    </recommendedName>
</protein>
<dbReference type="Gene3D" id="3.30.420.610">
    <property type="entry name" value="LOTUS domain-like"/>
    <property type="match status" value="1"/>
</dbReference>
<dbReference type="Proteomes" id="UP000272412">
    <property type="component" value="Unassembled WGS sequence"/>
</dbReference>
<evidence type="ECO:0000313" key="3">
    <source>
        <dbReference type="Proteomes" id="UP000272412"/>
    </source>
</evidence>
<dbReference type="Pfam" id="PF12872">
    <property type="entry name" value="OST-HTH"/>
    <property type="match status" value="1"/>
</dbReference>
<dbReference type="PROSITE" id="PS51644">
    <property type="entry name" value="HTH_OST"/>
    <property type="match status" value="1"/>
</dbReference>
<comment type="caution">
    <text evidence="2">The sequence shown here is derived from an EMBL/GenBank/DDBJ whole genome shotgun (WGS) entry which is preliminary data.</text>
</comment>
<dbReference type="CDD" id="cd10146">
    <property type="entry name" value="LabA_like_C"/>
    <property type="match status" value="1"/>
</dbReference>
<gene>
    <name evidence="2" type="ORF">EGK74_05690</name>
</gene>
<evidence type="ECO:0000259" key="1">
    <source>
        <dbReference type="PROSITE" id="PS51644"/>
    </source>
</evidence>